<keyword evidence="3" id="KW-1185">Reference proteome</keyword>
<organism evidence="2 3">
    <name type="scientific">Candidatus Entotheonella gemina</name>
    <dbReference type="NCBI Taxonomy" id="1429439"/>
    <lineage>
        <taxon>Bacteria</taxon>
        <taxon>Pseudomonadati</taxon>
        <taxon>Nitrospinota/Tectimicrobiota group</taxon>
        <taxon>Candidatus Tectimicrobiota</taxon>
        <taxon>Candidatus Entotheonellia</taxon>
        <taxon>Candidatus Entotheonellales</taxon>
        <taxon>Candidatus Entotheonellaceae</taxon>
        <taxon>Candidatus Entotheonella</taxon>
    </lineage>
</organism>
<dbReference type="Proteomes" id="UP000019140">
    <property type="component" value="Unassembled WGS sequence"/>
</dbReference>
<comment type="caution">
    <text evidence="2">The sequence shown here is derived from an EMBL/GenBank/DDBJ whole genome shotgun (WGS) entry which is preliminary data.</text>
</comment>
<dbReference type="Gene3D" id="3.90.1570.10">
    <property type="entry name" value="tt1808, chain A"/>
    <property type="match status" value="1"/>
</dbReference>
<dbReference type="EMBL" id="AZHX01000715">
    <property type="protein sequence ID" value="ETX06365.1"/>
    <property type="molecule type" value="Genomic_DNA"/>
</dbReference>
<dbReference type="InterPro" id="IPR008538">
    <property type="entry name" value="Uma2"/>
</dbReference>
<dbReference type="InterPro" id="IPR012296">
    <property type="entry name" value="Nuclease_put_TT1808"/>
</dbReference>
<dbReference type="CDD" id="cd06260">
    <property type="entry name" value="DUF820-like"/>
    <property type="match status" value="1"/>
</dbReference>
<name>W4M842_9BACT</name>
<dbReference type="PANTHER" id="PTHR35400:SF1">
    <property type="entry name" value="SLR1083 PROTEIN"/>
    <property type="match status" value="1"/>
</dbReference>
<dbReference type="PATRIC" id="fig|1429439.4.peg.2982"/>
<gene>
    <name evidence="2" type="ORF">ETSY2_17560</name>
</gene>
<dbReference type="Pfam" id="PF05685">
    <property type="entry name" value="Uma2"/>
    <property type="match status" value="1"/>
</dbReference>
<protein>
    <recommendedName>
        <fullName evidence="1">Putative restriction endonuclease domain-containing protein</fullName>
    </recommendedName>
</protein>
<proteinExistence type="predicted"/>
<sequence length="184" mass="20497">MSVAIAKWTLDDYHHMIASGLLDGRSVELLNGEIVEMSPEGEAHAYYSHEAAKYLGYVLGDRADIRQGKPITIPSSHSEPEPDVAVVQPLGREYLQHHPYPDNIFWLIEFSNTSLSKDLEDKRQAYASANVQGYWVVNLNEQQLVIFRHPAHGDYQSTTNITTGDISPLAFPDIAFSVQCLLGG</sequence>
<dbReference type="HOGENOM" id="CLU_076312_2_0_7"/>
<dbReference type="InterPro" id="IPR011335">
    <property type="entry name" value="Restrct_endonuc-II-like"/>
</dbReference>
<evidence type="ECO:0000259" key="1">
    <source>
        <dbReference type="Pfam" id="PF05685"/>
    </source>
</evidence>
<dbReference type="AlphaFoldDB" id="W4M842"/>
<feature type="domain" description="Putative restriction endonuclease" evidence="1">
    <location>
        <begin position="11"/>
        <end position="178"/>
    </location>
</feature>
<dbReference type="SUPFAM" id="SSF52980">
    <property type="entry name" value="Restriction endonuclease-like"/>
    <property type="match status" value="1"/>
</dbReference>
<evidence type="ECO:0000313" key="3">
    <source>
        <dbReference type="Proteomes" id="UP000019140"/>
    </source>
</evidence>
<accession>W4M842</accession>
<dbReference type="PANTHER" id="PTHR35400">
    <property type="entry name" value="SLR1083 PROTEIN"/>
    <property type="match status" value="1"/>
</dbReference>
<evidence type="ECO:0000313" key="2">
    <source>
        <dbReference type="EMBL" id="ETX06365.1"/>
    </source>
</evidence>
<reference evidence="2 3" key="1">
    <citation type="journal article" date="2014" name="Nature">
        <title>An environmental bacterial taxon with a large and distinct metabolic repertoire.</title>
        <authorList>
            <person name="Wilson M.C."/>
            <person name="Mori T."/>
            <person name="Ruckert C."/>
            <person name="Uria A.R."/>
            <person name="Helf M.J."/>
            <person name="Takada K."/>
            <person name="Gernert C."/>
            <person name="Steffens U.A."/>
            <person name="Heycke N."/>
            <person name="Schmitt S."/>
            <person name="Rinke C."/>
            <person name="Helfrich E.J."/>
            <person name="Brachmann A.O."/>
            <person name="Gurgui C."/>
            <person name="Wakimoto T."/>
            <person name="Kracht M."/>
            <person name="Crusemann M."/>
            <person name="Hentschel U."/>
            <person name="Abe I."/>
            <person name="Matsunaga S."/>
            <person name="Kalinowski J."/>
            <person name="Takeyama H."/>
            <person name="Piel J."/>
        </authorList>
    </citation>
    <scope>NUCLEOTIDE SEQUENCE [LARGE SCALE GENOMIC DNA]</scope>
    <source>
        <strain evidence="3">TSY2</strain>
    </source>
</reference>